<protein>
    <submittedName>
        <fullName evidence="10">Response regulator</fullName>
    </submittedName>
    <submittedName>
        <fullName evidence="11">Two component heavy metal response transcriptional regulator, winged helix family</fullName>
    </submittedName>
</protein>
<dbReference type="Proteomes" id="UP000434925">
    <property type="component" value="Unassembled WGS sequence"/>
</dbReference>
<dbReference type="GO" id="GO:0005829">
    <property type="term" value="C:cytosol"/>
    <property type="evidence" value="ECO:0007669"/>
    <property type="project" value="TreeGrafter"/>
</dbReference>
<keyword evidence="4 7" id="KW-0238">DNA-binding</keyword>
<dbReference type="Gene3D" id="3.40.50.2300">
    <property type="match status" value="1"/>
</dbReference>
<evidence type="ECO:0000256" key="2">
    <source>
        <dbReference type="ARBA" id="ARBA00023012"/>
    </source>
</evidence>
<dbReference type="InterPro" id="IPR001789">
    <property type="entry name" value="Sig_transdc_resp-reg_receiver"/>
</dbReference>
<gene>
    <name evidence="10" type="ORF">F7R14_27570</name>
    <name evidence="11" type="ORF">SAMN04490191_5165</name>
</gene>
<dbReference type="Pfam" id="PF00072">
    <property type="entry name" value="Response_reg"/>
    <property type="match status" value="1"/>
</dbReference>
<dbReference type="FunFam" id="1.10.10.10:FF:000005">
    <property type="entry name" value="Two-component system response regulator"/>
    <property type="match status" value="1"/>
</dbReference>
<dbReference type="Pfam" id="PF00486">
    <property type="entry name" value="Trans_reg_C"/>
    <property type="match status" value="1"/>
</dbReference>
<reference evidence="10 13" key="3">
    <citation type="submission" date="2019-09" db="EMBL/GenBank/DDBJ databases">
        <title>Draft genome sequences of 48 bacterial type strains from the CCUG.</title>
        <authorList>
            <person name="Tunovic T."/>
            <person name="Pineiro-Iglesias B."/>
            <person name="Unosson C."/>
            <person name="Inganas E."/>
            <person name="Ohlen M."/>
            <person name="Cardew S."/>
            <person name="Jensie-Markopoulos S."/>
            <person name="Salva-Serra F."/>
            <person name="Jaen-Luchoro D."/>
            <person name="Karlsson R."/>
            <person name="Svensson-Stadler L."/>
            <person name="Chun J."/>
            <person name="Moore E."/>
        </authorList>
    </citation>
    <scope>NUCLEOTIDE SEQUENCE [LARGE SCALE GENOMIC DNA]</scope>
    <source>
        <strain evidence="10 13">CCUG 51522</strain>
    </source>
</reference>
<keyword evidence="3" id="KW-0805">Transcription regulation</keyword>
<dbReference type="CDD" id="cd00383">
    <property type="entry name" value="trans_reg_C"/>
    <property type="match status" value="1"/>
</dbReference>
<keyword evidence="1 6" id="KW-0597">Phosphoprotein</keyword>
<dbReference type="EMBL" id="VZPO01000013">
    <property type="protein sequence ID" value="KAB0498296.1"/>
    <property type="molecule type" value="Genomic_DNA"/>
</dbReference>
<dbReference type="Proteomes" id="UP000182814">
    <property type="component" value="Chromosome I"/>
</dbReference>
<dbReference type="AlphaFoldDB" id="A0A0J6HG52"/>
<dbReference type="InterPro" id="IPR011006">
    <property type="entry name" value="CheY-like_superfamily"/>
</dbReference>
<dbReference type="EMBL" id="LT629746">
    <property type="protein sequence ID" value="SDT55661.1"/>
    <property type="molecule type" value="Genomic_DNA"/>
</dbReference>
<dbReference type="GO" id="GO:0032993">
    <property type="term" value="C:protein-DNA complex"/>
    <property type="evidence" value="ECO:0007669"/>
    <property type="project" value="TreeGrafter"/>
</dbReference>
<feature type="modified residue" description="4-aspartylphosphate" evidence="6">
    <location>
        <position position="51"/>
    </location>
</feature>
<evidence type="ECO:0000259" key="8">
    <source>
        <dbReference type="PROSITE" id="PS50110"/>
    </source>
</evidence>
<feature type="domain" description="Response regulatory" evidence="8">
    <location>
        <begin position="2"/>
        <end position="116"/>
    </location>
</feature>
<dbReference type="PATRIC" id="fig|163011.3.peg.3463"/>
<dbReference type="InterPro" id="IPR036388">
    <property type="entry name" value="WH-like_DNA-bd_sf"/>
</dbReference>
<dbReference type="SUPFAM" id="SSF52172">
    <property type="entry name" value="CheY-like"/>
    <property type="match status" value="1"/>
</dbReference>
<dbReference type="GO" id="GO:0006355">
    <property type="term" value="P:regulation of DNA-templated transcription"/>
    <property type="evidence" value="ECO:0007669"/>
    <property type="project" value="InterPro"/>
</dbReference>
<dbReference type="PROSITE" id="PS51755">
    <property type="entry name" value="OMPR_PHOB"/>
    <property type="match status" value="1"/>
</dbReference>
<evidence type="ECO:0000256" key="6">
    <source>
        <dbReference type="PROSITE-ProRule" id="PRU00169"/>
    </source>
</evidence>
<reference evidence="12" key="2">
    <citation type="submission" date="2016-10" db="EMBL/GenBank/DDBJ databases">
        <authorList>
            <person name="Varghese N."/>
            <person name="Submissions S."/>
        </authorList>
    </citation>
    <scope>NUCLEOTIDE SEQUENCE [LARGE SCALE GENOMIC DNA]</scope>
    <source>
        <strain evidence="12">BS3782</strain>
    </source>
</reference>
<evidence type="ECO:0000256" key="4">
    <source>
        <dbReference type="ARBA" id="ARBA00023125"/>
    </source>
</evidence>
<accession>A0A0J6HG52</accession>
<dbReference type="SMART" id="SM00862">
    <property type="entry name" value="Trans_reg_C"/>
    <property type="match status" value="1"/>
</dbReference>
<dbReference type="InterPro" id="IPR001867">
    <property type="entry name" value="OmpR/PhoB-type_DNA-bd"/>
</dbReference>
<evidence type="ECO:0000256" key="3">
    <source>
        <dbReference type="ARBA" id="ARBA00023015"/>
    </source>
</evidence>
<dbReference type="SMART" id="SM00448">
    <property type="entry name" value="REC"/>
    <property type="match status" value="1"/>
</dbReference>
<dbReference type="PANTHER" id="PTHR48111:SF41">
    <property type="entry name" value="TRANSCRIPTIONAL REGULATORY PROTEIN CUSR-RELATED"/>
    <property type="match status" value="1"/>
</dbReference>
<dbReference type="InterPro" id="IPR006291">
    <property type="entry name" value="CusR-like"/>
</dbReference>
<dbReference type="PROSITE" id="PS50110">
    <property type="entry name" value="RESPONSE_REGULATORY"/>
    <property type="match status" value="1"/>
</dbReference>
<dbReference type="CDD" id="cd19935">
    <property type="entry name" value="REC_OmpR_CusR-like"/>
    <property type="match status" value="1"/>
</dbReference>
<evidence type="ECO:0000313" key="12">
    <source>
        <dbReference type="Proteomes" id="UP000182814"/>
    </source>
</evidence>
<proteinExistence type="predicted"/>
<evidence type="ECO:0000313" key="11">
    <source>
        <dbReference type="EMBL" id="SDT55661.1"/>
    </source>
</evidence>
<keyword evidence="5" id="KW-0804">Transcription</keyword>
<keyword evidence="2" id="KW-0902">Two-component regulatory system</keyword>
<evidence type="ECO:0000259" key="9">
    <source>
        <dbReference type="PROSITE" id="PS51755"/>
    </source>
</evidence>
<reference evidence="11" key="1">
    <citation type="submission" date="2016-10" db="EMBL/GenBank/DDBJ databases">
        <authorList>
            <person name="de Groot N.N."/>
        </authorList>
    </citation>
    <scope>NUCLEOTIDE SEQUENCE [LARGE SCALE GENOMIC DNA]</scope>
    <source>
        <strain evidence="11">BS3782</strain>
    </source>
</reference>
<evidence type="ECO:0000256" key="1">
    <source>
        <dbReference type="ARBA" id="ARBA00022553"/>
    </source>
</evidence>
<dbReference type="NCBIfam" id="TIGR01387">
    <property type="entry name" value="cztR_silR_copR"/>
    <property type="match status" value="1"/>
</dbReference>
<dbReference type="Gene3D" id="1.10.10.10">
    <property type="entry name" value="Winged helix-like DNA-binding domain superfamily/Winged helix DNA-binding domain"/>
    <property type="match status" value="1"/>
</dbReference>
<feature type="domain" description="OmpR/PhoB-type" evidence="9">
    <location>
        <begin position="125"/>
        <end position="223"/>
    </location>
</feature>
<dbReference type="PANTHER" id="PTHR48111">
    <property type="entry name" value="REGULATOR OF RPOS"/>
    <property type="match status" value="1"/>
</dbReference>
<feature type="DNA-binding region" description="OmpR/PhoB-type" evidence="7">
    <location>
        <begin position="125"/>
        <end position="223"/>
    </location>
</feature>
<sequence length="226" mass="25402">MKLLIVEDQPKTGHYLRQGLTEAGFTTELAADGNTGQQLALSGDYALLILDVMLPGRDGWQILQAVRGAGLDTPVLFLTARDAVEDRVHGLELGADDYLVKPFAFSELLARVRSLLRRGSVTPQETSLQLADLRLDLIRRRVERNGQRIDLTAKEFALLEMLLRRQGEVLPKSLIASQVWDMNFDSDTNVIEVAIRRLRLKIDDDFPNKLIHTVRGMGYVLEERPA</sequence>
<dbReference type="GO" id="GO:0000976">
    <property type="term" value="F:transcription cis-regulatory region binding"/>
    <property type="evidence" value="ECO:0007669"/>
    <property type="project" value="TreeGrafter"/>
</dbReference>
<evidence type="ECO:0000256" key="7">
    <source>
        <dbReference type="PROSITE-ProRule" id="PRU01091"/>
    </source>
</evidence>
<dbReference type="GO" id="GO:0000156">
    <property type="term" value="F:phosphorelay response regulator activity"/>
    <property type="evidence" value="ECO:0007669"/>
    <property type="project" value="TreeGrafter"/>
</dbReference>
<evidence type="ECO:0000313" key="13">
    <source>
        <dbReference type="Proteomes" id="UP000434925"/>
    </source>
</evidence>
<dbReference type="Gene3D" id="6.10.250.690">
    <property type="match status" value="1"/>
</dbReference>
<evidence type="ECO:0000256" key="5">
    <source>
        <dbReference type="ARBA" id="ARBA00023163"/>
    </source>
</evidence>
<evidence type="ECO:0000313" key="10">
    <source>
        <dbReference type="EMBL" id="KAB0498296.1"/>
    </source>
</evidence>
<keyword evidence="12" id="KW-1185">Reference proteome</keyword>
<dbReference type="RefSeq" id="WP_038979988.1">
    <property type="nucleotide sequence ID" value="NZ_JABTYG010000004.1"/>
</dbReference>
<organism evidence="11 12">
    <name type="scientific">Pseudomonas lini</name>
    <dbReference type="NCBI Taxonomy" id="163011"/>
    <lineage>
        <taxon>Bacteria</taxon>
        <taxon>Pseudomonadati</taxon>
        <taxon>Pseudomonadota</taxon>
        <taxon>Gammaproteobacteria</taxon>
        <taxon>Pseudomonadales</taxon>
        <taxon>Pseudomonadaceae</taxon>
        <taxon>Pseudomonas</taxon>
    </lineage>
</organism>
<dbReference type="InterPro" id="IPR039420">
    <property type="entry name" value="WalR-like"/>
</dbReference>
<name>A0A0J6HG52_9PSED</name>